<comment type="caution">
    <text evidence="4">The sequence shown here is derived from an EMBL/GenBank/DDBJ whole genome shotgun (WGS) entry which is preliminary data.</text>
</comment>
<dbReference type="OrthoDB" id="3671040at2"/>
<dbReference type="InterPro" id="IPR002934">
    <property type="entry name" value="Polymerase_NTP_transf_dom"/>
</dbReference>
<comment type="similarity">
    <text evidence="1">Belongs to the ATP-dependent AMP-binding enzyme family.</text>
</comment>
<dbReference type="InterPro" id="IPR000873">
    <property type="entry name" value="AMP-dep_synth/lig_dom"/>
</dbReference>
<dbReference type="Gene3D" id="3.40.50.12780">
    <property type="entry name" value="N-terminal domain of ligase-like"/>
    <property type="match status" value="1"/>
</dbReference>
<dbReference type="InterPro" id="IPR042099">
    <property type="entry name" value="ANL_N_sf"/>
</dbReference>
<dbReference type="InterPro" id="IPR045851">
    <property type="entry name" value="AMP-bd_C_sf"/>
</dbReference>
<dbReference type="SUPFAM" id="SSF56801">
    <property type="entry name" value="Acetyl-CoA synthetase-like"/>
    <property type="match status" value="1"/>
</dbReference>
<dbReference type="AlphaFoldDB" id="A0A1X0IZR6"/>
<keyword evidence="5" id="KW-1185">Reference proteome</keyword>
<protein>
    <submittedName>
        <fullName evidence="4">Uncharacterized protein</fullName>
    </submittedName>
</protein>
<feature type="domain" description="Polymerase nucleotidyl transferase" evidence="3">
    <location>
        <begin position="577"/>
        <end position="641"/>
    </location>
</feature>
<sequence length="1107" mass="120200">MNDVDRIRGWLMEPRDHTGIHLANETNGWDFVTYRVLADNARRIARRLIDDGVRPGDVVSVLMPTSDLCLSTMFGVLAAGATLTPIVPPMFQPPDQYIAHLRGILGAAGCRAMVASPAFVELARRAIAGLAREPKLIAIDGVPQCDLVDELAEPAPAVLLQMTSGSTSAPRGAAISWHSLATNLNVMEELCGMADGQVGVSWLPLYHDMGLIGVLFQAMTRQRHLQLMRPDQFIRDPLRWLRAAATSQHTASPSFGLVYTSTRLTPDDLGDIDLSGLATLVVGAEPINPAHLRAFTELTAGHGFSPDAFMPSYGLAEHTLFATSHRLGEPHRMVRVDRTALRHGHPVRVLARVTGDITADTGSDWVVSVGKAAPGHAVWIADESGDRLPDGTLGEIVLSGPSVGQGYHGDVDSTTRFVGDELRTGDAGFLLDGQLHVLGRMGTSLKINGRSVFTEDLDVTTAEALGIAPSRVVAVAVNEAERPGVAVFIEHMKVTPEMVAAAIRSLQANIGEEAPLWLISTPRGTLSRTSSGKPRRAHMWQQWRAGRFTRSRLLAIGGANREVQGLQRVRALFEKARELAVIPDDATVHFEGSLAEGFGNEGSDIDFLLLVPGATKQAVMPTVLFVDGRRVEVRAQSHEQIRERLLKVRRAIDTGSVAGVSEDLLNRVQRFLRGIPLYVGSDYAQLLDIVSYAEFTMLLSAWWRRRACGCLRHAVALALLGDEHEAVRWAREGVAQQMKAFLAARGEGYIEIKWLPEQIIRLSRDADATVAALLDDYQALDATPATPDSSRDVFERALALAMRLGGPRITLDPTNVVLRRVPGVTTWPIGTATHVVRDKADVFVLSADCAQSWRKVIFGESIATTQAAVNHIALFVDYGLVGLAWRGGTAITPVAAMCTPGRPLTPLPSNQRPVVTIDGAITDRDIARSPLGAKAFAECAGALLLANMVLENAREDFSGAVKDGQWQVASLCGRRIVTMAVRILASAWGITPLPADPVLVSRLEMLVPEHPRLAQTARTLSERSIADEDDAGSLHQELDAFVAEVRKVTRGENFPSSFASRDEWQRTIRYGYHWLRMGGYFGAYVELDEARDLLTTGGAQPCARPTP</sequence>
<dbReference type="Gene3D" id="3.30.300.30">
    <property type="match status" value="1"/>
</dbReference>
<dbReference type="PANTHER" id="PTHR22754">
    <property type="entry name" value="DISCO-INTERACTING PROTEIN 2 DIP2 -RELATED"/>
    <property type="match status" value="1"/>
</dbReference>
<feature type="domain" description="AMP-dependent synthetase/ligase" evidence="2">
    <location>
        <begin position="27"/>
        <end position="408"/>
    </location>
</feature>
<dbReference type="Pfam" id="PF01909">
    <property type="entry name" value="NTP_transf_2"/>
    <property type="match status" value="1"/>
</dbReference>
<dbReference type="PROSITE" id="PS00455">
    <property type="entry name" value="AMP_BINDING"/>
    <property type="match status" value="1"/>
</dbReference>
<dbReference type="GO" id="GO:0005886">
    <property type="term" value="C:plasma membrane"/>
    <property type="evidence" value="ECO:0007669"/>
    <property type="project" value="TreeGrafter"/>
</dbReference>
<dbReference type="RefSeq" id="WP_083118111.1">
    <property type="nucleotide sequence ID" value="NZ_JACKUO010000022.1"/>
</dbReference>
<reference evidence="4 5" key="1">
    <citation type="submission" date="2016-12" db="EMBL/GenBank/DDBJ databases">
        <title>The new phylogeny of genus Mycobacterium.</title>
        <authorList>
            <person name="Tortoli E."/>
            <person name="Trovato A."/>
            <person name="Cirillo D.M."/>
        </authorList>
    </citation>
    <scope>NUCLEOTIDE SEQUENCE [LARGE SCALE GENOMIC DNA]</scope>
    <source>
        <strain evidence="4 5">DSM 44223</strain>
    </source>
</reference>
<dbReference type="Proteomes" id="UP000192534">
    <property type="component" value="Unassembled WGS sequence"/>
</dbReference>
<accession>A0A1X0IZR6</accession>
<evidence type="ECO:0000259" key="3">
    <source>
        <dbReference type="Pfam" id="PF01909"/>
    </source>
</evidence>
<evidence type="ECO:0000259" key="2">
    <source>
        <dbReference type="Pfam" id="PF00501"/>
    </source>
</evidence>
<dbReference type="EMBL" id="MVIH01000003">
    <property type="protein sequence ID" value="ORB54806.1"/>
    <property type="molecule type" value="Genomic_DNA"/>
</dbReference>
<evidence type="ECO:0000313" key="4">
    <source>
        <dbReference type="EMBL" id="ORB54806.1"/>
    </source>
</evidence>
<dbReference type="InterPro" id="IPR020845">
    <property type="entry name" value="AMP-binding_CS"/>
</dbReference>
<dbReference type="GO" id="GO:0070566">
    <property type="term" value="F:adenylyltransferase activity"/>
    <property type="evidence" value="ECO:0007669"/>
    <property type="project" value="TreeGrafter"/>
</dbReference>
<dbReference type="GO" id="GO:0006633">
    <property type="term" value="P:fatty acid biosynthetic process"/>
    <property type="evidence" value="ECO:0007669"/>
    <property type="project" value="TreeGrafter"/>
</dbReference>
<gene>
    <name evidence="4" type="ORF">BST42_08395</name>
</gene>
<evidence type="ECO:0000256" key="1">
    <source>
        <dbReference type="ARBA" id="ARBA00006432"/>
    </source>
</evidence>
<name>A0A1X0IZR6_MYCRH</name>
<organism evidence="4 5">
    <name type="scientific">Mycolicibacterium rhodesiae</name>
    <name type="common">Mycobacterium rhodesiae</name>
    <dbReference type="NCBI Taxonomy" id="36814"/>
    <lineage>
        <taxon>Bacteria</taxon>
        <taxon>Bacillati</taxon>
        <taxon>Actinomycetota</taxon>
        <taxon>Actinomycetes</taxon>
        <taxon>Mycobacteriales</taxon>
        <taxon>Mycobacteriaceae</taxon>
        <taxon>Mycolicibacterium</taxon>
    </lineage>
</organism>
<evidence type="ECO:0000313" key="5">
    <source>
        <dbReference type="Proteomes" id="UP000192534"/>
    </source>
</evidence>
<dbReference type="PANTHER" id="PTHR22754:SF32">
    <property type="entry name" value="DISCO-INTERACTING PROTEIN 2"/>
    <property type="match status" value="1"/>
</dbReference>
<dbReference type="Pfam" id="PF00501">
    <property type="entry name" value="AMP-binding"/>
    <property type="match status" value="1"/>
</dbReference>
<proteinExistence type="inferred from homology"/>